<protein>
    <submittedName>
        <fullName evidence="2">Uncharacterized protein</fullName>
    </submittedName>
</protein>
<sequence>MTSTNAWGTIAMPPSVTLRSIMDETLSLKQSESQDQGRAVLHSMEERASDTSPDVSADFAFALALQLSEQMSAHTIDYAKLASTYDQTLQVMQPVRRVTERKTPSAVRPKLCALEVEEYVPSQRQPQRRKKPKKTSPEAKRSSYVYVPRIDEDEEDVLEVGIASLFFSPTEFFADVCSELPFCDSEIN</sequence>
<name>A0A6G0XAB4_9STRA</name>
<feature type="region of interest" description="Disordered" evidence="1">
    <location>
        <begin position="122"/>
        <end position="141"/>
    </location>
</feature>
<accession>A0A6G0XAB4</accession>
<dbReference type="Proteomes" id="UP000481153">
    <property type="component" value="Unassembled WGS sequence"/>
</dbReference>
<organism evidence="2 3">
    <name type="scientific">Aphanomyces euteiches</name>
    <dbReference type="NCBI Taxonomy" id="100861"/>
    <lineage>
        <taxon>Eukaryota</taxon>
        <taxon>Sar</taxon>
        <taxon>Stramenopiles</taxon>
        <taxon>Oomycota</taxon>
        <taxon>Saprolegniomycetes</taxon>
        <taxon>Saprolegniales</taxon>
        <taxon>Verrucalvaceae</taxon>
        <taxon>Aphanomyces</taxon>
    </lineage>
</organism>
<evidence type="ECO:0000313" key="2">
    <source>
        <dbReference type="EMBL" id="KAF0737027.1"/>
    </source>
</evidence>
<feature type="region of interest" description="Disordered" evidence="1">
    <location>
        <begin position="29"/>
        <end position="53"/>
    </location>
</feature>
<keyword evidence="3" id="KW-1185">Reference proteome</keyword>
<gene>
    <name evidence="2" type="ORF">Ae201684_006837</name>
</gene>
<evidence type="ECO:0000313" key="3">
    <source>
        <dbReference type="Proteomes" id="UP000481153"/>
    </source>
</evidence>
<evidence type="ECO:0000256" key="1">
    <source>
        <dbReference type="SAM" id="MobiDB-lite"/>
    </source>
</evidence>
<comment type="caution">
    <text evidence="2">The sequence shown here is derived from an EMBL/GenBank/DDBJ whole genome shotgun (WGS) entry which is preliminary data.</text>
</comment>
<dbReference type="AlphaFoldDB" id="A0A6G0XAB4"/>
<dbReference type="EMBL" id="VJMJ01000085">
    <property type="protein sequence ID" value="KAF0737027.1"/>
    <property type="molecule type" value="Genomic_DNA"/>
</dbReference>
<reference evidence="2 3" key="1">
    <citation type="submission" date="2019-07" db="EMBL/GenBank/DDBJ databases">
        <title>Genomics analysis of Aphanomyces spp. identifies a new class of oomycete effector associated with host adaptation.</title>
        <authorList>
            <person name="Gaulin E."/>
        </authorList>
    </citation>
    <scope>NUCLEOTIDE SEQUENCE [LARGE SCALE GENOMIC DNA]</scope>
    <source>
        <strain evidence="2 3">ATCC 201684</strain>
    </source>
</reference>
<dbReference type="VEuPathDB" id="FungiDB:AeMF1_015975"/>
<proteinExistence type="predicted"/>